<feature type="compositionally biased region" description="Polar residues" evidence="1">
    <location>
        <begin position="1087"/>
        <end position="1096"/>
    </location>
</feature>
<evidence type="ECO:0000313" key="4">
    <source>
        <dbReference type="Proteomes" id="UP000092461"/>
    </source>
</evidence>
<feature type="compositionally biased region" description="Low complexity" evidence="1">
    <location>
        <begin position="156"/>
        <end position="169"/>
    </location>
</feature>
<feature type="compositionally biased region" description="Basic and acidic residues" evidence="1">
    <location>
        <begin position="912"/>
        <end position="927"/>
    </location>
</feature>
<feature type="compositionally biased region" description="Basic and acidic residues" evidence="1">
    <location>
        <begin position="484"/>
        <end position="500"/>
    </location>
</feature>
<evidence type="ECO:0000259" key="2">
    <source>
        <dbReference type="Pfam" id="PF12510"/>
    </source>
</evidence>
<feature type="region of interest" description="Disordered" evidence="1">
    <location>
        <begin position="1919"/>
        <end position="1938"/>
    </location>
</feature>
<feature type="compositionally biased region" description="Basic and acidic residues" evidence="1">
    <location>
        <begin position="557"/>
        <end position="571"/>
    </location>
</feature>
<feature type="compositionally biased region" description="Polar residues" evidence="1">
    <location>
        <begin position="533"/>
        <end position="543"/>
    </location>
</feature>
<feature type="compositionally biased region" description="Basic and acidic residues" evidence="1">
    <location>
        <begin position="1416"/>
        <end position="1435"/>
    </location>
</feature>
<feature type="compositionally biased region" description="Basic and acidic residues" evidence="1">
    <location>
        <begin position="1038"/>
        <end position="1051"/>
    </location>
</feature>
<feature type="domain" description="Smoothelin" evidence="2">
    <location>
        <begin position="1709"/>
        <end position="1745"/>
    </location>
</feature>
<feature type="compositionally biased region" description="Polar residues" evidence="1">
    <location>
        <begin position="75"/>
        <end position="97"/>
    </location>
</feature>
<name>A0A1B0CQ24_LUTLO</name>
<feature type="compositionally biased region" description="Basic and acidic residues" evidence="1">
    <location>
        <begin position="586"/>
        <end position="607"/>
    </location>
</feature>
<feature type="region of interest" description="Disordered" evidence="1">
    <location>
        <begin position="470"/>
        <end position="628"/>
    </location>
</feature>
<dbReference type="VEuPathDB" id="VectorBase:LLOJ006973"/>
<dbReference type="Pfam" id="PF12510">
    <property type="entry name" value="Smoothelin"/>
    <property type="match status" value="1"/>
</dbReference>
<feature type="compositionally biased region" description="Basic and acidic residues" evidence="1">
    <location>
        <begin position="1489"/>
        <end position="1506"/>
    </location>
</feature>
<feature type="region of interest" description="Disordered" evidence="1">
    <location>
        <begin position="338"/>
        <end position="398"/>
    </location>
</feature>
<feature type="compositionally biased region" description="Basic and acidic residues" evidence="1">
    <location>
        <begin position="707"/>
        <end position="720"/>
    </location>
</feature>
<feature type="region of interest" description="Disordered" evidence="1">
    <location>
        <begin position="1458"/>
        <end position="1523"/>
    </location>
</feature>
<feature type="region of interest" description="Disordered" evidence="1">
    <location>
        <begin position="1066"/>
        <end position="1125"/>
    </location>
</feature>
<feature type="compositionally biased region" description="Basic and acidic residues" evidence="1">
    <location>
        <begin position="799"/>
        <end position="813"/>
    </location>
</feature>
<reference evidence="3" key="1">
    <citation type="submission" date="2020-05" db="UniProtKB">
        <authorList>
            <consortium name="EnsemblMetazoa"/>
        </authorList>
    </citation>
    <scope>IDENTIFICATION</scope>
    <source>
        <strain evidence="3">Jacobina</strain>
    </source>
</reference>
<feature type="compositionally biased region" description="Basic and acidic residues" evidence="1">
    <location>
        <begin position="881"/>
        <end position="904"/>
    </location>
</feature>
<dbReference type="InterPro" id="IPR022189">
    <property type="entry name" value="SMTN"/>
</dbReference>
<feature type="compositionally biased region" description="Basic and acidic residues" evidence="1">
    <location>
        <begin position="244"/>
        <end position="255"/>
    </location>
</feature>
<sequence length="1963" mass="220346">MYKLRENRLRDFYTGEMDATTIGMGKGPLGSSHGDSLVDQSFQSLKSKEIRDSESPTRDYKFDVVAPDTSGWNVVTSSEVTNDGKTHTTQSLATTAGVQDVPGGKTSFSGRNEQLSSVTREGDDNNYTTSAGQSSNTLLQETTVTGDETSGRTESKSTSVTSSSRVIKSQHTSSGDQAIRDHRNIADEFDELLQSTRNTSSTQSRSNVQQQSTTSLTTSASDHQNEQLSGQESKISTTTTKQHSTTDKTAESHQREVERLAALPGEIISRKIDYPDANTKMITETKALDDGTIVTTTKYETRSASSKVWSSASNKQECTSSRSITEERAQKQRIECIRDDTANVRDNDHQSIHSHDLQSNDVQKKHQEIATKSRETTEKLRETSHHDHETSQQQTFKTDVTIADDYAPSEASQFSPQSNKTFEYFNVDSSESHHEDVVIKKQDYRQDHISKRVSVEVDAAHDAFARSLRSISPDRGSTKSSRTTLDKIHSRRSPSRDSDISRISSNTVTKSKSDLTTHDYKKSTISSERRQVRGSTPTVTTKRPSALVETTEVETVESVKKSSESKDRVPVREPSPVRRPTQASKRPAERDSRSPTKQPLKDFETDSARSTSPTSTVSDIVYHHGETRKVITDLDTEKTTKSVEVQEVKKTTEEFINTESTTQNATTEVKKVVAEGYGDEVVQDVPQVTEKPAKTPTAQPRKSSLKKTTEDVTEIEKTSEETTVQKSKRHQLTRSETYEERCRQILGMSDKAEIQAKGEENLTNILTAIETQEKTSQAKDTVDFLANEINVENANKVSKSPERKPKTPSESPRKISSPSKKTPTSSPERKPSIKVTETVEIKTTTKDLPKDSKPQDRSPERKPSGKITENIEIKTTTVTKDATKDVKVQDKSPERKPSVGDRGGKKTPTKPEPVRKSSKNEIKRESVTEITTQSSKTVIKKELKEDDKERKSTTTIVTTKEAPEKKTLGERKKSTGLDKSPDRKQSVKSTDSKHVTTAKITISPVASKTKPKDEKPTTKKPKKITHSDYSSEAEDSEKENPQVEQEVTRTTEKITRRINKLPVVERKESAPVYSSRQEKESVHKMARSTSENTFRSSTRKRSKPEVEVTASKTPEKPTKVDSKRPTKCITTKTINLTATNHIETKTSEDVDVIVDIQQAKSSREPSPNRIIPVPVSPEEDTGKPRYPDDIHEPDDERRQPKIKNIPIFEEETSDYIGCSITEVAEDDTTMSVTEKVNLFSSIKETSNYDKTSTFVKESSVEIDDKLRNDECLLSVSDKVNKFITTAEEVKKIRTSTPFSPEREKDDSIRVDEECLLSVTDKVTKFISTAEEIKKPKVSAPFVPETRTENGDLVNDESQLTVTEKVTKFRTRAEKLSESTPQRSPELVAKIDRQVSRSKPPTVEKVPEEEFGDFEDEKTPTRKSSIKDRYTPKEKSTVPSSPITLRSTEIVKKAKAVFEKNKTPDSKPRDILSRPSVWEGKKSTKLSDIGVKEKKVPEKPTAEEVPKSEGFFLTEPHNRDTPRELDRAFQNSNDSIPSYLKDAVATRKNIFEKKISSSRLETEKIRRKSQENVERKLSKTTDDIEPVVEEVCVKKVAYQTPAYPAEPANQSEASPRDSVGAKRSIFERKDSLPSYMSHTVSSLEHMTGTRKDSIEINKSNLRKASVEKKEEEVYDGNPRSTVKFGVALKRTDSETSQPRRKSSCSEIPHIEEIFDLELLERMLETVTGYEQRRRIRAQIRLVKKQMESKSEITSVRKISPTRKLSPRKISGKPAEAPEHTQLNGHKSESETIEIYEKHISRSPSPPKSLPNLRQMRPIIPEQKDEKPIWATKNILKKASETNRTYTSRRVVSDTKSQRTRTVDTMSEPKSIDCVTSSYGIGPTDDNGQPLFGLRALKKKNTSSSDTTTKVSGSIIRESYHSMNGSEPVGQRSVTLYSSDPTDFDQFGEKAERKNHPHRFAISSS</sequence>
<dbReference type="VEuPathDB" id="VectorBase:LLONM1_001480"/>
<feature type="compositionally biased region" description="Low complexity" evidence="1">
    <location>
        <begin position="196"/>
        <end position="221"/>
    </location>
</feature>
<feature type="region of interest" description="Disordered" evidence="1">
    <location>
        <begin position="1845"/>
        <end position="1864"/>
    </location>
</feature>
<feature type="region of interest" description="Disordered" evidence="1">
    <location>
        <begin position="1558"/>
        <end position="1579"/>
    </location>
</feature>
<feature type="compositionally biased region" description="Low complexity" evidence="1">
    <location>
        <begin position="233"/>
        <end position="243"/>
    </location>
</feature>
<organism evidence="3 4">
    <name type="scientific">Lutzomyia longipalpis</name>
    <name type="common">Sand fly</name>
    <dbReference type="NCBI Taxonomy" id="7200"/>
    <lineage>
        <taxon>Eukaryota</taxon>
        <taxon>Metazoa</taxon>
        <taxon>Ecdysozoa</taxon>
        <taxon>Arthropoda</taxon>
        <taxon>Hexapoda</taxon>
        <taxon>Insecta</taxon>
        <taxon>Pterygota</taxon>
        <taxon>Neoptera</taxon>
        <taxon>Endopterygota</taxon>
        <taxon>Diptera</taxon>
        <taxon>Nematocera</taxon>
        <taxon>Psychodoidea</taxon>
        <taxon>Psychodidae</taxon>
        <taxon>Lutzomyia</taxon>
        <taxon>Lutzomyia</taxon>
    </lineage>
</organism>
<feature type="compositionally biased region" description="Polar residues" evidence="1">
    <location>
        <begin position="106"/>
        <end position="148"/>
    </location>
</feature>
<keyword evidence="4" id="KW-1185">Reference proteome</keyword>
<evidence type="ECO:0000313" key="3">
    <source>
        <dbReference type="EnsemblMetazoa" id="LLOJ006973-PA"/>
    </source>
</evidence>
<feature type="region of interest" description="Disordered" evidence="1">
    <location>
        <begin position="1158"/>
        <end position="1203"/>
    </location>
</feature>
<feature type="region of interest" description="Disordered" evidence="1">
    <location>
        <begin position="1745"/>
        <end position="1788"/>
    </location>
</feature>
<feature type="region of interest" description="Disordered" evidence="1">
    <location>
        <begin position="196"/>
        <end position="255"/>
    </location>
</feature>
<feature type="region of interest" description="Disordered" evidence="1">
    <location>
        <begin position="75"/>
        <end position="180"/>
    </location>
</feature>
<feature type="region of interest" description="Disordered" evidence="1">
    <location>
        <begin position="789"/>
        <end position="1051"/>
    </location>
</feature>
<feature type="compositionally biased region" description="Basic and acidic residues" evidence="1">
    <location>
        <begin position="511"/>
        <end position="531"/>
    </location>
</feature>
<feature type="compositionally biased region" description="Basic and acidic residues" evidence="1">
    <location>
        <begin position="939"/>
        <end position="952"/>
    </location>
</feature>
<accession>A0A1B0CQ24</accession>
<feature type="compositionally biased region" description="Low complexity" evidence="1">
    <location>
        <begin position="866"/>
        <end position="880"/>
    </location>
</feature>
<evidence type="ECO:0000256" key="1">
    <source>
        <dbReference type="SAM" id="MobiDB-lite"/>
    </source>
</evidence>
<feature type="region of interest" description="Disordered" evidence="1">
    <location>
        <begin position="1371"/>
        <end position="1443"/>
    </location>
</feature>
<feature type="compositionally biased region" description="Basic and acidic residues" evidence="1">
    <location>
        <begin position="1113"/>
        <end position="1124"/>
    </location>
</feature>
<feature type="compositionally biased region" description="Basic and acidic residues" evidence="1">
    <location>
        <begin position="1458"/>
        <end position="1471"/>
    </location>
</feature>
<feature type="compositionally biased region" description="Basic and acidic residues" evidence="1">
    <location>
        <begin position="338"/>
        <end position="390"/>
    </location>
</feature>
<feature type="compositionally biased region" description="Low complexity" evidence="1">
    <location>
        <begin position="814"/>
        <end position="826"/>
    </location>
</feature>
<protein>
    <recommendedName>
        <fullName evidence="2">Smoothelin domain-containing protein</fullName>
    </recommendedName>
</protein>
<feature type="compositionally biased region" description="Acidic residues" evidence="1">
    <location>
        <begin position="1406"/>
        <end position="1415"/>
    </location>
</feature>
<feature type="compositionally biased region" description="Polar residues" evidence="1">
    <location>
        <begin position="608"/>
        <end position="618"/>
    </location>
</feature>
<feature type="region of interest" description="Disordered" evidence="1">
    <location>
        <begin position="685"/>
        <end position="737"/>
    </location>
</feature>
<feature type="compositionally biased region" description="Basic and acidic residues" evidence="1">
    <location>
        <begin position="1180"/>
        <end position="1199"/>
    </location>
</feature>
<feature type="compositionally biased region" description="Polar residues" evidence="1">
    <location>
        <begin position="928"/>
        <end position="937"/>
    </location>
</feature>
<dbReference type="EMBL" id="AJWK01022934">
    <property type="status" value="NOT_ANNOTATED_CDS"/>
    <property type="molecule type" value="Genomic_DNA"/>
</dbReference>
<dbReference type="EnsemblMetazoa" id="LLOJ006973-RA">
    <property type="protein sequence ID" value="LLOJ006973-PA"/>
    <property type="gene ID" value="LLOJ006973"/>
</dbReference>
<dbReference type="Proteomes" id="UP000092461">
    <property type="component" value="Unassembled WGS sequence"/>
</dbReference>
<feature type="compositionally biased region" description="Basic and acidic residues" evidence="1">
    <location>
        <begin position="827"/>
        <end position="863"/>
    </location>
</feature>
<feature type="compositionally biased region" description="Basic and acidic residues" evidence="1">
    <location>
        <begin position="961"/>
        <end position="994"/>
    </location>
</feature>
<proteinExistence type="predicted"/>